<evidence type="ECO:0000256" key="2">
    <source>
        <dbReference type="ARBA" id="ARBA00023117"/>
    </source>
</evidence>
<sequence>MPSCSLSLPAVAAASFGSTLKTKITHLVSSKSPSSSLVVGEEEKSNNPSLYKMLIYMSSLCQILNLSQMETVEASIPDTRLVEQENVEGNNTEMEGFKYRVDDMSTKVDKLEQTLIEVEQYYSTTSKKQLNTSKGSSIVKDKDKEKHISNFKKRQQDASRREAAAAKRMQELMRQFSTIFRQAITHSFLVPFRLCHITQHKWAGPFMQPVDVVGLGLHDYHEVIEKPMDFSTIKAKMEAKDGTGYKNVREICADVRLIFKNAMKYNEERDDVHVMAKTLLAKFEEKWLQLLPKVDEEEKRRKEEEAEVQLDMQLAQEFAHAKMARDLSNELDEVDLYLEELRELVLQSCRKMTTEEKRKLGTALTQLSSDDLNKALLIVAQNNPNFQATAEEVELDMDAQSESTLWKLKIFVKEALKVQGKSTASMGDNHQHHNDNNNKRKREICDALAKTSQKRSKKLPYILNEFVVVGNFLEAMRCFRCVLLCFKVVSSISINLTFLSRLKVMWDAVVESEKRFVDQKRH</sequence>
<organism evidence="8 9">
    <name type="scientific">Camellia sinensis var. sinensis</name>
    <name type="common">China tea</name>
    <dbReference type="NCBI Taxonomy" id="542762"/>
    <lineage>
        <taxon>Eukaryota</taxon>
        <taxon>Viridiplantae</taxon>
        <taxon>Streptophyta</taxon>
        <taxon>Embryophyta</taxon>
        <taxon>Tracheophyta</taxon>
        <taxon>Spermatophyta</taxon>
        <taxon>Magnoliopsida</taxon>
        <taxon>eudicotyledons</taxon>
        <taxon>Gunneridae</taxon>
        <taxon>Pentapetalae</taxon>
        <taxon>asterids</taxon>
        <taxon>Ericales</taxon>
        <taxon>Theaceae</taxon>
        <taxon>Camellia</taxon>
    </lineage>
</organism>
<evidence type="ECO:0000259" key="6">
    <source>
        <dbReference type="PROSITE" id="PS50014"/>
    </source>
</evidence>
<evidence type="ECO:0000259" key="7">
    <source>
        <dbReference type="PROSITE" id="PS51525"/>
    </source>
</evidence>
<dbReference type="PRINTS" id="PR00503">
    <property type="entry name" value="BROMODOMAIN"/>
</dbReference>
<dbReference type="Gene3D" id="1.20.920.10">
    <property type="entry name" value="Bromodomain-like"/>
    <property type="match status" value="1"/>
</dbReference>
<dbReference type="Pfam" id="PF00439">
    <property type="entry name" value="Bromodomain"/>
    <property type="match status" value="1"/>
</dbReference>
<comment type="caution">
    <text evidence="8">The sequence shown here is derived from an EMBL/GenBank/DDBJ whole genome shotgun (WGS) entry which is preliminary data.</text>
</comment>
<evidence type="ECO:0000256" key="5">
    <source>
        <dbReference type="SAM" id="MobiDB-lite"/>
    </source>
</evidence>
<dbReference type="Pfam" id="PF17035">
    <property type="entry name" value="BET"/>
    <property type="match status" value="1"/>
</dbReference>
<dbReference type="Gene3D" id="1.20.1270.220">
    <property type="match status" value="1"/>
</dbReference>
<dbReference type="Proteomes" id="UP000306102">
    <property type="component" value="Unassembled WGS sequence"/>
</dbReference>
<protein>
    <recommendedName>
        <fullName evidence="10">Bromo domain-containing protein</fullName>
    </recommendedName>
</protein>
<dbReference type="EMBL" id="SDRB02004340">
    <property type="protein sequence ID" value="THG16043.1"/>
    <property type="molecule type" value="Genomic_DNA"/>
</dbReference>
<keyword evidence="1" id="KW-0805">Transcription regulation</keyword>
<evidence type="ECO:0008006" key="10">
    <source>
        <dbReference type="Google" id="ProtNLM"/>
    </source>
</evidence>
<name>A0A4S4EHS8_CAMSN</name>
<proteinExistence type="predicted"/>
<feature type="domain" description="NET" evidence="7">
    <location>
        <begin position="342"/>
        <end position="423"/>
    </location>
</feature>
<feature type="compositionally biased region" description="Basic and acidic residues" evidence="5">
    <location>
        <begin position="429"/>
        <end position="438"/>
    </location>
</feature>
<keyword evidence="3" id="KW-0804">Transcription</keyword>
<dbReference type="InterPro" id="IPR001487">
    <property type="entry name" value="Bromodomain"/>
</dbReference>
<evidence type="ECO:0000256" key="4">
    <source>
        <dbReference type="PROSITE-ProRule" id="PRU00035"/>
    </source>
</evidence>
<keyword evidence="9" id="KW-1185">Reference proteome</keyword>
<dbReference type="InterPro" id="IPR038336">
    <property type="entry name" value="NET_sf"/>
</dbReference>
<evidence type="ECO:0000313" key="9">
    <source>
        <dbReference type="Proteomes" id="UP000306102"/>
    </source>
</evidence>
<evidence type="ECO:0000256" key="1">
    <source>
        <dbReference type="ARBA" id="ARBA00023015"/>
    </source>
</evidence>
<dbReference type="STRING" id="542762.A0A4S4EHS8"/>
<dbReference type="AlphaFoldDB" id="A0A4S4EHS8"/>
<accession>A0A4S4EHS8</accession>
<dbReference type="PROSITE" id="PS51525">
    <property type="entry name" value="NET"/>
    <property type="match status" value="1"/>
</dbReference>
<dbReference type="PANTHER" id="PTHR45926">
    <property type="entry name" value="OSJNBA0053K19.4 PROTEIN"/>
    <property type="match status" value="1"/>
</dbReference>
<reference evidence="8 9" key="1">
    <citation type="journal article" date="2018" name="Proc. Natl. Acad. Sci. U.S.A.">
        <title>Draft genome sequence of Camellia sinensis var. sinensis provides insights into the evolution of the tea genome and tea quality.</title>
        <authorList>
            <person name="Wei C."/>
            <person name="Yang H."/>
            <person name="Wang S."/>
            <person name="Zhao J."/>
            <person name="Liu C."/>
            <person name="Gao L."/>
            <person name="Xia E."/>
            <person name="Lu Y."/>
            <person name="Tai Y."/>
            <person name="She G."/>
            <person name="Sun J."/>
            <person name="Cao H."/>
            <person name="Tong W."/>
            <person name="Gao Q."/>
            <person name="Li Y."/>
            <person name="Deng W."/>
            <person name="Jiang X."/>
            <person name="Wang W."/>
            <person name="Chen Q."/>
            <person name="Zhang S."/>
            <person name="Li H."/>
            <person name="Wu J."/>
            <person name="Wang P."/>
            <person name="Li P."/>
            <person name="Shi C."/>
            <person name="Zheng F."/>
            <person name="Jian J."/>
            <person name="Huang B."/>
            <person name="Shan D."/>
            <person name="Shi M."/>
            <person name="Fang C."/>
            <person name="Yue Y."/>
            <person name="Li F."/>
            <person name="Li D."/>
            <person name="Wei S."/>
            <person name="Han B."/>
            <person name="Jiang C."/>
            <person name="Yin Y."/>
            <person name="Xia T."/>
            <person name="Zhang Z."/>
            <person name="Bennetzen J.L."/>
            <person name="Zhao S."/>
            <person name="Wan X."/>
        </authorList>
    </citation>
    <scope>NUCLEOTIDE SEQUENCE [LARGE SCALE GENOMIC DNA]</scope>
    <source>
        <strain evidence="9">cv. Shuchazao</strain>
        <tissue evidence="8">Leaf</tissue>
    </source>
</reference>
<evidence type="ECO:0000313" key="8">
    <source>
        <dbReference type="EMBL" id="THG16043.1"/>
    </source>
</evidence>
<feature type="domain" description="Bromo" evidence="6">
    <location>
        <begin position="198"/>
        <end position="273"/>
    </location>
</feature>
<dbReference type="SUPFAM" id="SSF47370">
    <property type="entry name" value="Bromodomain"/>
    <property type="match status" value="1"/>
</dbReference>
<dbReference type="InterPro" id="IPR036427">
    <property type="entry name" value="Bromodomain-like_sf"/>
</dbReference>
<gene>
    <name evidence="8" type="ORF">TEA_028942</name>
</gene>
<dbReference type="PROSITE" id="PS50014">
    <property type="entry name" value="BROMODOMAIN_2"/>
    <property type="match status" value="1"/>
</dbReference>
<feature type="region of interest" description="Disordered" evidence="5">
    <location>
        <begin position="422"/>
        <end position="441"/>
    </location>
</feature>
<evidence type="ECO:0000256" key="3">
    <source>
        <dbReference type="ARBA" id="ARBA00023163"/>
    </source>
</evidence>
<dbReference type="InterPro" id="IPR027353">
    <property type="entry name" value="NET_dom"/>
</dbReference>
<dbReference type="SMART" id="SM00297">
    <property type="entry name" value="BROMO"/>
    <property type="match status" value="1"/>
</dbReference>
<keyword evidence="2 4" id="KW-0103">Bromodomain</keyword>